<dbReference type="SUPFAM" id="SSF53335">
    <property type="entry name" value="S-adenosyl-L-methionine-dependent methyltransferases"/>
    <property type="match status" value="1"/>
</dbReference>
<evidence type="ECO:0000313" key="6">
    <source>
        <dbReference type="Proteomes" id="UP001381693"/>
    </source>
</evidence>
<evidence type="ECO:0000256" key="2">
    <source>
        <dbReference type="ARBA" id="ARBA00022603"/>
    </source>
</evidence>
<comment type="similarity">
    <text evidence="1">Belongs to the methyltransferase superfamily. RsmH family.</text>
</comment>
<dbReference type="InterPro" id="IPR023397">
    <property type="entry name" value="SAM-dep_MeTrfase_MraW_recog"/>
</dbReference>
<evidence type="ECO:0000256" key="3">
    <source>
        <dbReference type="ARBA" id="ARBA00022679"/>
    </source>
</evidence>
<dbReference type="InterPro" id="IPR029063">
    <property type="entry name" value="SAM-dependent_MTases_sf"/>
</dbReference>
<dbReference type="Gene3D" id="1.10.150.170">
    <property type="entry name" value="Putative methyltransferase TM0872, insert domain"/>
    <property type="match status" value="1"/>
</dbReference>
<dbReference type="Gene3D" id="3.40.50.150">
    <property type="entry name" value="Vaccinia Virus protein VP39"/>
    <property type="match status" value="1"/>
</dbReference>
<dbReference type="Pfam" id="PF01795">
    <property type="entry name" value="Methyltransf_5"/>
    <property type="match status" value="1"/>
</dbReference>
<dbReference type="EMBL" id="JAXCGZ010007919">
    <property type="protein sequence ID" value="KAK7078268.1"/>
    <property type="molecule type" value="Genomic_DNA"/>
</dbReference>
<dbReference type="NCBIfam" id="TIGR00006">
    <property type="entry name" value="16S rRNA (cytosine(1402)-N(4))-methyltransferase RsmH"/>
    <property type="match status" value="1"/>
</dbReference>
<keyword evidence="3" id="KW-0808">Transferase</keyword>
<comment type="caution">
    <text evidence="5">The sequence shown here is derived from an EMBL/GenBank/DDBJ whole genome shotgun (WGS) entry which is preliminary data.</text>
</comment>
<dbReference type="GO" id="GO:0071424">
    <property type="term" value="F:rRNA (cytosine-N4-)-methyltransferase activity"/>
    <property type="evidence" value="ECO:0007669"/>
    <property type="project" value="TreeGrafter"/>
</dbReference>
<name>A0AAN8XD77_HALRR</name>
<accession>A0AAN8XD77</accession>
<dbReference type="GO" id="GO:0070475">
    <property type="term" value="P:rRNA base methylation"/>
    <property type="evidence" value="ECO:0007669"/>
    <property type="project" value="TreeGrafter"/>
</dbReference>
<dbReference type="HAMAP" id="MF_01007">
    <property type="entry name" value="16SrRNA_methyltr_H"/>
    <property type="match status" value="1"/>
</dbReference>
<dbReference type="SUPFAM" id="SSF81799">
    <property type="entry name" value="Putative methyltransferase TM0872, insert domain"/>
    <property type="match status" value="1"/>
</dbReference>
<dbReference type="PANTHER" id="PTHR11265:SF0">
    <property type="entry name" value="12S RRNA N4-METHYLCYTIDINE METHYLTRANSFERASE"/>
    <property type="match status" value="1"/>
</dbReference>
<organism evidence="5 6">
    <name type="scientific">Halocaridina rubra</name>
    <name type="common">Hawaiian red shrimp</name>
    <dbReference type="NCBI Taxonomy" id="373956"/>
    <lineage>
        <taxon>Eukaryota</taxon>
        <taxon>Metazoa</taxon>
        <taxon>Ecdysozoa</taxon>
        <taxon>Arthropoda</taxon>
        <taxon>Crustacea</taxon>
        <taxon>Multicrustacea</taxon>
        <taxon>Malacostraca</taxon>
        <taxon>Eumalacostraca</taxon>
        <taxon>Eucarida</taxon>
        <taxon>Decapoda</taxon>
        <taxon>Pleocyemata</taxon>
        <taxon>Caridea</taxon>
        <taxon>Atyoidea</taxon>
        <taxon>Atyidae</taxon>
        <taxon>Halocaridina</taxon>
    </lineage>
</organism>
<dbReference type="AlphaFoldDB" id="A0AAN8XD77"/>
<keyword evidence="6" id="KW-1185">Reference proteome</keyword>
<dbReference type="Proteomes" id="UP001381693">
    <property type="component" value="Unassembled WGS sequence"/>
</dbReference>
<evidence type="ECO:0000256" key="1">
    <source>
        <dbReference type="ARBA" id="ARBA00010396"/>
    </source>
</evidence>
<reference evidence="5 6" key="1">
    <citation type="submission" date="2023-11" db="EMBL/GenBank/DDBJ databases">
        <title>Halocaridina rubra genome assembly.</title>
        <authorList>
            <person name="Smith C."/>
        </authorList>
    </citation>
    <scope>NUCLEOTIDE SEQUENCE [LARGE SCALE GENOMIC DNA]</scope>
    <source>
        <strain evidence="5">EP-1</strain>
        <tissue evidence="5">Whole</tissue>
    </source>
</reference>
<dbReference type="PANTHER" id="PTHR11265">
    <property type="entry name" value="S-ADENOSYL-METHYLTRANSFERASE MRAW"/>
    <property type="match status" value="1"/>
</dbReference>
<proteinExistence type="inferred from homology"/>
<sequence length="420" mass="48077">MYSSLRSARLLFGILKVDPLYEFNGYARLCHHSVIVKRSSHNLLQISSFNNPIKSNKKKLHDSFVESQDLSSVSSYPYNETKPPHIPVMAQEVLEYLAPRGKQTFLDMTFGAGGHSQLILESSPEVRMICLDRDPTAYNYAKELQNKYPDRVLPLLGKFSDLPMLFHKLGMGKDMLDGVLMDLGVSSMQFDNPERGFMLSKNGPLDMRMDGGRDQDQLPASEILMHINEDHLYKVLKYYGEDKNARKIARALIESRYMFQKFNTTQELSEFVSSLLGDEYKLDKLKRPSHPATKFFQALRILVNNEMNELDYGLHLAHYYVRPRGNLVAISFHSLEDTVIKRHLTGVDMDITPETIGSGLRKHRTAVTVHTSQEMDQFMRKSWVPMFKHIVLPSEIEVKHNPRSRSAKLRAASKACGYTT</sequence>
<keyword evidence="2 5" id="KW-0489">Methyltransferase</keyword>
<evidence type="ECO:0000313" key="5">
    <source>
        <dbReference type="EMBL" id="KAK7078268.1"/>
    </source>
</evidence>
<evidence type="ECO:0000256" key="4">
    <source>
        <dbReference type="ARBA" id="ARBA00022691"/>
    </source>
</evidence>
<keyword evidence="4" id="KW-0949">S-adenosyl-L-methionine</keyword>
<protein>
    <submittedName>
        <fullName evidence="5">Methyltransferase-like protein 15</fullName>
    </submittedName>
</protein>
<dbReference type="InterPro" id="IPR002903">
    <property type="entry name" value="RsmH"/>
</dbReference>
<gene>
    <name evidence="5" type="primary">METTL15</name>
    <name evidence="5" type="ORF">SK128_016599</name>
</gene>